<reference evidence="4 5" key="1">
    <citation type="submission" date="2019-07" db="EMBL/GenBank/DDBJ databases">
        <authorList>
            <person name="Kim J.K."/>
            <person name="Cheong H.-M."/>
            <person name="Choi Y."/>
            <person name="Hwang K.J."/>
            <person name="Lee S."/>
            <person name="Choi C."/>
        </authorList>
    </citation>
    <scope>NUCLEOTIDE SEQUENCE [LARGE SCALE GENOMIC DNA]</scope>
    <source>
        <strain evidence="4 5">KS 22</strain>
    </source>
</reference>
<accession>A0A7G5C6Z4</accession>
<dbReference type="AlphaFoldDB" id="A0A7G5C6Z4"/>
<dbReference type="InterPro" id="IPR012353">
    <property type="entry name" value="UCP015244"/>
</dbReference>
<name>A0A7G5C6Z4_9BACL</name>
<evidence type="ECO:0000259" key="3">
    <source>
        <dbReference type="Pfam" id="PF16254"/>
    </source>
</evidence>
<dbReference type="InterPro" id="IPR032610">
    <property type="entry name" value="DUF2172"/>
</dbReference>
<evidence type="ECO:0000259" key="1">
    <source>
        <dbReference type="Pfam" id="PF09940"/>
    </source>
</evidence>
<evidence type="ECO:0000259" key="2">
    <source>
        <dbReference type="Pfam" id="PF16221"/>
    </source>
</evidence>
<dbReference type="SUPFAM" id="SSF53187">
    <property type="entry name" value="Zn-dependent exopeptidases"/>
    <property type="match status" value="1"/>
</dbReference>
<feature type="domain" description="DUF2172" evidence="1">
    <location>
        <begin position="52"/>
        <end position="143"/>
    </location>
</feature>
<evidence type="ECO:0000313" key="4">
    <source>
        <dbReference type="EMBL" id="QMV44978.1"/>
    </source>
</evidence>
<keyword evidence="5" id="KW-1185">Reference proteome</keyword>
<dbReference type="PIRSF" id="PIRSF015244">
    <property type="entry name" value="UCP015244"/>
    <property type="match status" value="1"/>
</dbReference>
<evidence type="ECO:0000313" key="5">
    <source>
        <dbReference type="Proteomes" id="UP000515679"/>
    </source>
</evidence>
<proteinExistence type="predicted"/>
<dbReference type="InterPro" id="IPR032622">
    <property type="entry name" value="UCP01524_HTH"/>
</dbReference>
<dbReference type="Gene3D" id="3.40.630.10">
    <property type="entry name" value="Zn peptidases"/>
    <property type="match status" value="1"/>
</dbReference>
<gene>
    <name evidence="4" type="ORF">FPL14_11055</name>
</gene>
<dbReference type="EMBL" id="CP041969">
    <property type="protein sequence ID" value="QMV44978.1"/>
    <property type="molecule type" value="Genomic_DNA"/>
</dbReference>
<feature type="domain" description="UCP01524 winged helix-turn-helix" evidence="2">
    <location>
        <begin position="345"/>
        <end position="429"/>
    </location>
</feature>
<dbReference type="Proteomes" id="UP000515679">
    <property type="component" value="Chromosome"/>
</dbReference>
<dbReference type="Pfam" id="PF16254">
    <property type="entry name" value="DUF4910"/>
    <property type="match status" value="1"/>
</dbReference>
<dbReference type="Gene3D" id="1.10.10.10">
    <property type="entry name" value="Winged helix-like DNA-binding domain superfamily/Winged helix DNA-binding domain"/>
    <property type="match status" value="1"/>
</dbReference>
<feature type="domain" description="DUF4910" evidence="3">
    <location>
        <begin position="3"/>
        <end position="340"/>
    </location>
</feature>
<dbReference type="InterPro" id="IPR032589">
    <property type="entry name" value="DUF4910"/>
</dbReference>
<sequence>MNQLFDRLFPICRSITGEGLRETLSLLSEHLPLEKLAVPTGTQVFDWEVPQEWVIRDAWLKDPQGNVIADFKISNLHIVNYSEPVHAKLSLAELKKHLYTVPHLPEAIPYVTSYYKRRWGFCIPHKVLEALPEGEYEAFIDSSFIQGEMNYGHVVLPGKSEREVLISSYICHPSLANNELSGPLVAAFLYKRIAQWQHRRFTYRFVFVPETIGSIAYLHRFGDHLKRNLHAGLVLTCIGGNEILSYKFSRSGRNPIDRIWKQMIAKDSLEGNSRIFTPEHGSDERQYCSPGFNLPVGQMSRMVYGVYPGYHNSLDTKESMTIEALQQSVDDLEKILLANEAEGYYVNRFPYGEVKLDKHGLYPDMNSSSTFVRSNNHIEDNRVQLNRTLTFLNYADGEHSLSEIADLCRCGIDKLLPYVKLLTEKGIIDGPYFEKGASI</sequence>
<dbReference type="InterPro" id="IPR036388">
    <property type="entry name" value="WH-like_DNA-bd_sf"/>
</dbReference>
<dbReference type="KEGG" id="cchl:FPL14_11055"/>
<dbReference type="Pfam" id="PF09940">
    <property type="entry name" value="DUF2172"/>
    <property type="match status" value="1"/>
</dbReference>
<organism evidence="4 5">
    <name type="scientific">Cohnella cholangitidis</name>
    <dbReference type="NCBI Taxonomy" id="2598458"/>
    <lineage>
        <taxon>Bacteria</taxon>
        <taxon>Bacillati</taxon>
        <taxon>Bacillota</taxon>
        <taxon>Bacilli</taxon>
        <taxon>Bacillales</taxon>
        <taxon>Paenibacillaceae</taxon>
        <taxon>Cohnella</taxon>
    </lineage>
</organism>
<dbReference type="Pfam" id="PF16221">
    <property type="entry name" value="HTH_47"/>
    <property type="match status" value="1"/>
</dbReference>
<protein>
    <submittedName>
        <fullName evidence="4">DUF4910 domain-containing protein</fullName>
    </submittedName>
</protein>
<dbReference type="Gene3D" id="3.50.30.90">
    <property type="match status" value="1"/>
</dbReference>